<evidence type="ECO:0000256" key="1">
    <source>
        <dbReference type="SAM" id="Coils"/>
    </source>
</evidence>
<dbReference type="InterPro" id="IPR037522">
    <property type="entry name" value="HD_GYP_dom"/>
</dbReference>
<accession>A0A975AIY6</accession>
<reference evidence="3 4" key="1">
    <citation type="submission" date="2021-03" db="EMBL/GenBank/DDBJ databases">
        <title>Novel species identification of genus Shewanella.</title>
        <authorList>
            <person name="Liu G."/>
            <person name="Zhang Q."/>
        </authorList>
    </citation>
    <scope>NUCLEOTIDE SEQUENCE [LARGE SCALE GENOMIC DNA]</scope>
    <source>
        <strain evidence="3 4">FJAT-53726</strain>
    </source>
</reference>
<dbReference type="EMBL" id="CP071504">
    <property type="protein sequence ID" value="QSX28737.1"/>
    <property type="molecule type" value="Genomic_DNA"/>
</dbReference>
<dbReference type="NCBIfam" id="TIGR00277">
    <property type="entry name" value="HDIG"/>
    <property type="match status" value="1"/>
</dbReference>
<dbReference type="AlphaFoldDB" id="A0A975AIY6"/>
<evidence type="ECO:0000313" key="4">
    <source>
        <dbReference type="Proteomes" id="UP000663281"/>
    </source>
</evidence>
<dbReference type="SUPFAM" id="SSF109604">
    <property type="entry name" value="HD-domain/PDEase-like"/>
    <property type="match status" value="1"/>
</dbReference>
<sequence>MKKSCKVTVNQLQVGNFIRLPVAWKDHPFLFNSFRLKQEAQIQLIRNLGINHVFVDLERSDVPPLPPDTLPEPQPLHKLDSLREAMDKDKLEKIEQLKKMRRELHKTEQSFNRSISMMRNLINKLRSRPLNAVNDAKDLVQDITKQLLESDNLVLHLMNDAKKEDGIYFHSLNVAVLCMLIAKELGWGRGEIEAIGLGALFHDIGKLKVPQQILKKQGPLTTPEINFIKQHPLFGAEMIKLADNFPEAALPAITQHHEFLDGSGSPKGLKEKDLDKMAQLVAAINQYDSLCHPDVMTHAKTPYAALGYLYKNFRTKLNQEYVGMLIKMLGIYPPGSVVELSSGQYGMVMSVNVSKLLFPRIMVYDPLVPKDQAPIVDLEAEGLSILRCLPPSALPEKVFNYLNPRERVSYFFGSESKS</sequence>
<protein>
    <submittedName>
        <fullName evidence="3">HD-GYP domain-containing protein</fullName>
    </submittedName>
</protein>
<name>A0A975AIY6_9GAMM</name>
<dbReference type="Pfam" id="PF11871">
    <property type="entry name" value="DUF3391"/>
    <property type="match status" value="1"/>
</dbReference>
<dbReference type="PROSITE" id="PS51832">
    <property type="entry name" value="HD_GYP"/>
    <property type="match status" value="1"/>
</dbReference>
<feature type="coiled-coil region" evidence="1">
    <location>
        <begin position="83"/>
        <end position="110"/>
    </location>
</feature>
<dbReference type="CDD" id="cd00077">
    <property type="entry name" value="HDc"/>
    <property type="match status" value="1"/>
</dbReference>
<dbReference type="SMART" id="SM00471">
    <property type="entry name" value="HDc"/>
    <property type="match status" value="1"/>
</dbReference>
<dbReference type="InterPro" id="IPR006675">
    <property type="entry name" value="HDIG_dom"/>
</dbReference>
<dbReference type="Proteomes" id="UP000663281">
    <property type="component" value="Chromosome"/>
</dbReference>
<evidence type="ECO:0000259" key="2">
    <source>
        <dbReference type="PROSITE" id="PS51832"/>
    </source>
</evidence>
<dbReference type="Pfam" id="PF13487">
    <property type="entry name" value="HD_5"/>
    <property type="match status" value="1"/>
</dbReference>
<feature type="domain" description="HD-GYP" evidence="2">
    <location>
        <begin position="145"/>
        <end position="341"/>
    </location>
</feature>
<dbReference type="InterPro" id="IPR003607">
    <property type="entry name" value="HD/PDEase_dom"/>
</dbReference>
<organism evidence="3 4">
    <name type="scientific">Shewanella cyperi</name>
    <dbReference type="NCBI Taxonomy" id="2814292"/>
    <lineage>
        <taxon>Bacteria</taxon>
        <taxon>Pseudomonadati</taxon>
        <taxon>Pseudomonadota</taxon>
        <taxon>Gammaproteobacteria</taxon>
        <taxon>Alteromonadales</taxon>
        <taxon>Shewanellaceae</taxon>
        <taxon>Shewanella</taxon>
    </lineage>
</organism>
<evidence type="ECO:0000313" key="3">
    <source>
        <dbReference type="EMBL" id="QSX28737.1"/>
    </source>
</evidence>
<dbReference type="KEGG" id="scyp:JYB88_10620"/>
<dbReference type="PANTHER" id="PTHR43155:SF2">
    <property type="entry name" value="CYCLIC DI-GMP PHOSPHODIESTERASE PA4108"/>
    <property type="match status" value="1"/>
</dbReference>
<keyword evidence="4" id="KW-1185">Reference proteome</keyword>
<dbReference type="PANTHER" id="PTHR43155">
    <property type="entry name" value="CYCLIC DI-GMP PHOSPHODIESTERASE PA4108-RELATED"/>
    <property type="match status" value="1"/>
</dbReference>
<dbReference type="RefSeq" id="WP_207320052.1">
    <property type="nucleotide sequence ID" value="NZ_CP071501.1"/>
</dbReference>
<proteinExistence type="predicted"/>
<keyword evidence="1" id="KW-0175">Coiled coil</keyword>
<dbReference type="InterPro" id="IPR021812">
    <property type="entry name" value="DUF3391"/>
</dbReference>
<dbReference type="Gene3D" id="1.10.3210.10">
    <property type="entry name" value="Hypothetical protein af1432"/>
    <property type="match status" value="1"/>
</dbReference>
<dbReference type="GO" id="GO:0008081">
    <property type="term" value="F:phosphoric diester hydrolase activity"/>
    <property type="evidence" value="ECO:0007669"/>
    <property type="project" value="UniProtKB-ARBA"/>
</dbReference>
<gene>
    <name evidence="3" type="ORF">JYB88_10620</name>
</gene>